<name>A0A813KXE5_POLGL</name>
<accession>A0A813KXE5</accession>
<evidence type="ECO:0000313" key="2">
    <source>
        <dbReference type="Proteomes" id="UP000626109"/>
    </source>
</evidence>
<proteinExistence type="predicted"/>
<dbReference type="Proteomes" id="UP000626109">
    <property type="component" value="Unassembled WGS sequence"/>
</dbReference>
<gene>
    <name evidence="1" type="ORF">PGLA2088_LOCUS36019</name>
</gene>
<comment type="caution">
    <text evidence="1">The sequence shown here is derived from an EMBL/GenBank/DDBJ whole genome shotgun (WGS) entry which is preliminary data.</text>
</comment>
<dbReference type="AlphaFoldDB" id="A0A813KXE5"/>
<protein>
    <submittedName>
        <fullName evidence="1">Uncharacterized protein</fullName>
    </submittedName>
</protein>
<dbReference type="EMBL" id="CAJNNW010032013">
    <property type="protein sequence ID" value="CAE8710598.1"/>
    <property type="molecule type" value="Genomic_DNA"/>
</dbReference>
<reference evidence="1" key="1">
    <citation type="submission" date="2021-02" db="EMBL/GenBank/DDBJ databases">
        <authorList>
            <person name="Dougan E. K."/>
            <person name="Rhodes N."/>
            <person name="Thang M."/>
            <person name="Chan C."/>
        </authorList>
    </citation>
    <scope>NUCLEOTIDE SEQUENCE</scope>
</reference>
<organism evidence="1 2">
    <name type="scientific">Polarella glacialis</name>
    <name type="common">Dinoflagellate</name>
    <dbReference type="NCBI Taxonomy" id="89957"/>
    <lineage>
        <taxon>Eukaryota</taxon>
        <taxon>Sar</taxon>
        <taxon>Alveolata</taxon>
        <taxon>Dinophyceae</taxon>
        <taxon>Suessiales</taxon>
        <taxon>Suessiaceae</taxon>
        <taxon>Polarella</taxon>
    </lineage>
</organism>
<sequence length="103" mass="10695">MSTMVAEQAMETTMVAEQTMEPNIVYVGTTYLNHSTGQVLPTPANHQAPAGYVMAPVMSYGARSPTYGSYPTYTSALPEVEGSAAAAPAATKLSSKAKKAGCC</sequence>
<evidence type="ECO:0000313" key="1">
    <source>
        <dbReference type="EMBL" id="CAE8710598.1"/>
    </source>
</evidence>